<protein>
    <submittedName>
        <fullName evidence="2">Uncharacterized protein</fullName>
    </submittedName>
</protein>
<dbReference type="AlphaFoldDB" id="A0A0V1MC52"/>
<evidence type="ECO:0000313" key="2">
    <source>
        <dbReference type="EMBL" id="KRZ68958.1"/>
    </source>
</evidence>
<sequence length="64" mass="7182">MNCSLNEKQRKAHHSQSATHSKHIPLSVYISIVPGDLFSMITNHNSAWHKSAWCVWMDGGSAFT</sequence>
<accession>A0A0V1MC52</accession>
<reference evidence="2 3" key="1">
    <citation type="submission" date="2015-01" db="EMBL/GenBank/DDBJ databases">
        <title>Evolution of Trichinella species and genotypes.</title>
        <authorList>
            <person name="Korhonen P.K."/>
            <person name="Edoardo P."/>
            <person name="Giuseppe L.R."/>
            <person name="Gasser R.B."/>
        </authorList>
    </citation>
    <scope>NUCLEOTIDE SEQUENCE [LARGE SCALE GENOMIC DNA]</scope>
    <source>
        <strain evidence="2">ISS1980</strain>
    </source>
</reference>
<comment type="caution">
    <text evidence="2">The sequence shown here is derived from an EMBL/GenBank/DDBJ whole genome shotgun (WGS) entry which is preliminary data.</text>
</comment>
<evidence type="ECO:0000313" key="3">
    <source>
        <dbReference type="Proteomes" id="UP000054843"/>
    </source>
</evidence>
<keyword evidence="3" id="KW-1185">Reference proteome</keyword>
<proteinExistence type="predicted"/>
<name>A0A0V1MC52_9BILA</name>
<organism evidence="2 3">
    <name type="scientific">Trichinella papuae</name>
    <dbReference type="NCBI Taxonomy" id="268474"/>
    <lineage>
        <taxon>Eukaryota</taxon>
        <taxon>Metazoa</taxon>
        <taxon>Ecdysozoa</taxon>
        <taxon>Nematoda</taxon>
        <taxon>Enoplea</taxon>
        <taxon>Dorylaimia</taxon>
        <taxon>Trichinellida</taxon>
        <taxon>Trichinellidae</taxon>
        <taxon>Trichinella</taxon>
    </lineage>
</organism>
<gene>
    <name evidence="2" type="ORF">T10_2074</name>
</gene>
<dbReference type="EMBL" id="JYDO01000149">
    <property type="protein sequence ID" value="KRZ68958.1"/>
    <property type="molecule type" value="Genomic_DNA"/>
</dbReference>
<evidence type="ECO:0000256" key="1">
    <source>
        <dbReference type="SAM" id="MobiDB-lite"/>
    </source>
</evidence>
<feature type="region of interest" description="Disordered" evidence="1">
    <location>
        <begin position="1"/>
        <end position="20"/>
    </location>
</feature>
<dbReference type="Proteomes" id="UP000054843">
    <property type="component" value="Unassembled WGS sequence"/>
</dbReference>